<dbReference type="PROSITE" id="PS00781">
    <property type="entry name" value="PEPCASE_1"/>
    <property type="match status" value="1"/>
</dbReference>
<gene>
    <name evidence="10" type="primary">ppc</name>
    <name evidence="14" type="ordered locus">FraEuI1c_1878</name>
</gene>
<sequence>MTAMDHRGEARTSGAGSDPGPGTEQGLNSEHGPNSEQSLDAGTFAGGVASDVRHAGVRAGVRRLGQLLGESLTRHEGAQLLELVERVRALARDSGDRADLHRVLADVDHPTAIVLARAFTAYFQLANITEQLHRARELADRPRGAIEETGGRIAAAVAAGQLDPELPAQVVSRLELRPVFTAHPTEASRRSVLDVLRGIAELLDAADDPRAQPSRRAVVDRRLAEAVDVLWQTDELRVERPKPTDEARSAAYYLTSIATDVLPGLLEELDGALAQVGAGLPITARPLRFGTWAGGDRDGNPNVTPTVTLDVLTLQHEFGIRVLLGAVDGLIKDLTASTRVVEVSDELVASLDADRAAHPEVYDRFIRLNAAEPYRLKASYLRARLAATRDRLAAGTAHVPGRDYLSLRGLLADLTVMHRSLMDNRGQLVADGPLRRTIRVAAAVGMSLATLDIREHGERHHAALGALYDRLDELPRPYADLDRHERIALLSRELAGRRPLSGAAAPAPADPTAAAVLELFATIRVALDRFGEDVIESYIVSMTRDVDDILAVVVLAREAGLLEITPGAGARARIGFVPLFETVAELRAAGRLLDGMLADPSYRAVVAARGDLQEIMLGYSDSSKDAGITASQWEIHRAQRELRDVARRHGVVLRLFHGRGGSVGRGGGPTGEAILAQPFGTLDGPIKVTEQGEVISDKYTLPQLARHNLEIALAAVLEASILHRESRQPLDVLAEWDQTMEAVADSARTAYRALTTDPALVPFFLAATPVDELGHLNIGSRPSRRPGGVGGLEDLRAIPWVFGWTQSRIILPGWFGLGTGLAAARAAGAGDTLAEMYRSWHFFRTFLSNVSMTLAKTDLRIASDYVTTLVPAEKAGPFEVIRAEHERTVAEVLAVTGSATLLEHAPVLRQTLEVRDLYLAPLHALQVSLLARSRAAAQTDPGGEIDPRLRRALLLTINGIAAGLRNTG</sequence>
<dbReference type="Proteomes" id="UP000002484">
    <property type="component" value="Chromosome"/>
</dbReference>
<evidence type="ECO:0000313" key="14">
    <source>
        <dbReference type="EMBL" id="ADP79930.1"/>
    </source>
</evidence>
<protein>
    <recommendedName>
        <fullName evidence="5 10">Phosphoenolpyruvate carboxylase</fullName>
        <shortName evidence="10">PEPC</shortName>
        <shortName evidence="10">PEPCase</shortName>
        <ecNumber evidence="4 10">4.1.1.31</ecNumber>
    </recommendedName>
</protein>
<dbReference type="PANTHER" id="PTHR30523:SF6">
    <property type="entry name" value="PHOSPHOENOLPYRUVATE CARBOXYLASE"/>
    <property type="match status" value="1"/>
</dbReference>
<dbReference type="GO" id="GO:0000287">
    <property type="term" value="F:magnesium ion binding"/>
    <property type="evidence" value="ECO:0007669"/>
    <property type="project" value="UniProtKB-UniRule"/>
</dbReference>
<dbReference type="PROSITE" id="PS00393">
    <property type="entry name" value="PEPCASE_2"/>
    <property type="match status" value="1"/>
</dbReference>
<dbReference type="Pfam" id="PF00311">
    <property type="entry name" value="PEPcase"/>
    <property type="match status" value="1"/>
</dbReference>
<dbReference type="InterPro" id="IPR021135">
    <property type="entry name" value="PEP_COase"/>
</dbReference>
<dbReference type="GO" id="GO:0008964">
    <property type="term" value="F:phosphoenolpyruvate carboxylase activity"/>
    <property type="evidence" value="ECO:0007669"/>
    <property type="project" value="UniProtKB-UniRule"/>
</dbReference>
<evidence type="ECO:0000256" key="4">
    <source>
        <dbReference type="ARBA" id="ARBA00012305"/>
    </source>
</evidence>
<dbReference type="GO" id="GO:0015977">
    <property type="term" value="P:carbon fixation"/>
    <property type="evidence" value="ECO:0007669"/>
    <property type="project" value="UniProtKB-UniRule"/>
</dbReference>
<dbReference type="Gene3D" id="1.20.1440.90">
    <property type="entry name" value="Phosphoenolpyruvate/pyruvate domain"/>
    <property type="match status" value="1"/>
</dbReference>
<dbReference type="InParanoid" id="E3JCU0"/>
<dbReference type="EC" id="4.1.1.31" evidence="4 10"/>
<keyword evidence="6 10" id="KW-0460">Magnesium</keyword>
<dbReference type="NCBIfam" id="NF000584">
    <property type="entry name" value="PRK00009.1"/>
    <property type="match status" value="1"/>
</dbReference>
<evidence type="ECO:0000256" key="2">
    <source>
        <dbReference type="ARBA" id="ARBA00003670"/>
    </source>
</evidence>
<evidence type="ECO:0000256" key="10">
    <source>
        <dbReference type="HAMAP-Rule" id="MF_00595"/>
    </source>
</evidence>
<proteinExistence type="inferred from homology"/>
<dbReference type="EMBL" id="CP002299">
    <property type="protein sequence ID" value="ADP79930.1"/>
    <property type="molecule type" value="Genomic_DNA"/>
</dbReference>
<keyword evidence="7 10" id="KW-0456">Lyase</keyword>
<organism evidence="14 15">
    <name type="scientific">Pseudofrankia inefficax (strain DSM 45817 / CECT 9037 / DDB 130130 / EuI1c)</name>
    <name type="common">Frankia inefficax</name>
    <dbReference type="NCBI Taxonomy" id="298654"/>
    <lineage>
        <taxon>Bacteria</taxon>
        <taxon>Bacillati</taxon>
        <taxon>Actinomycetota</taxon>
        <taxon>Actinomycetes</taxon>
        <taxon>Frankiales</taxon>
        <taxon>Frankiaceae</taxon>
        <taxon>Pseudofrankia</taxon>
    </lineage>
</organism>
<dbReference type="InterPro" id="IPR022805">
    <property type="entry name" value="PEP_COase_bac/pln-type"/>
</dbReference>
<dbReference type="GO" id="GO:0006099">
    <property type="term" value="P:tricarboxylic acid cycle"/>
    <property type="evidence" value="ECO:0007669"/>
    <property type="project" value="InterPro"/>
</dbReference>
<dbReference type="OrthoDB" id="9768133at2"/>
<evidence type="ECO:0000256" key="8">
    <source>
        <dbReference type="ARBA" id="ARBA00023300"/>
    </source>
</evidence>
<evidence type="ECO:0000256" key="9">
    <source>
        <dbReference type="ARBA" id="ARBA00048995"/>
    </source>
</evidence>
<keyword evidence="15" id="KW-1185">Reference proteome</keyword>
<keyword evidence="8 10" id="KW-0120">Carbon dioxide fixation</keyword>
<evidence type="ECO:0000256" key="3">
    <source>
        <dbReference type="ARBA" id="ARBA00008346"/>
    </source>
</evidence>
<feature type="compositionally biased region" description="Polar residues" evidence="13">
    <location>
        <begin position="25"/>
        <end position="40"/>
    </location>
</feature>
<dbReference type="InterPro" id="IPR015813">
    <property type="entry name" value="Pyrv/PenolPyrv_kinase-like_dom"/>
</dbReference>
<feature type="active site" evidence="10 11">
    <location>
        <position position="183"/>
    </location>
</feature>
<comment type="catalytic activity">
    <reaction evidence="9 10">
        <text>oxaloacetate + phosphate = phosphoenolpyruvate + hydrogencarbonate</text>
        <dbReference type="Rhea" id="RHEA:28370"/>
        <dbReference type="ChEBI" id="CHEBI:16452"/>
        <dbReference type="ChEBI" id="CHEBI:17544"/>
        <dbReference type="ChEBI" id="CHEBI:43474"/>
        <dbReference type="ChEBI" id="CHEBI:58702"/>
        <dbReference type="EC" id="4.1.1.31"/>
    </reaction>
</comment>
<evidence type="ECO:0000256" key="13">
    <source>
        <dbReference type="SAM" id="MobiDB-lite"/>
    </source>
</evidence>
<evidence type="ECO:0000256" key="11">
    <source>
        <dbReference type="PROSITE-ProRule" id="PRU10111"/>
    </source>
</evidence>
<dbReference type="KEGG" id="fri:FraEuI1c_1878"/>
<evidence type="ECO:0000313" key="15">
    <source>
        <dbReference type="Proteomes" id="UP000002484"/>
    </source>
</evidence>
<evidence type="ECO:0000256" key="5">
    <source>
        <dbReference type="ARBA" id="ARBA00022419"/>
    </source>
</evidence>
<name>E3JCU0_PSEI1</name>
<evidence type="ECO:0000256" key="6">
    <source>
        <dbReference type="ARBA" id="ARBA00022842"/>
    </source>
</evidence>
<dbReference type="GO" id="GO:0006107">
    <property type="term" value="P:oxaloacetate metabolic process"/>
    <property type="evidence" value="ECO:0007669"/>
    <property type="project" value="UniProtKB-UniRule"/>
</dbReference>
<comment type="function">
    <text evidence="2 10">Forms oxaloacetate, a four-carbon dicarboxylic acid source for the tricarboxylic acid cycle.</text>
</comment>
<reference evidence="14 15" key="1">
    <citation type="submission" date="2010-10" db="EMBL/GenBank/DDBJ databases">
        <title>Complete sequence of Frankia sp. EuI1c.</title>
        <authorList>
            <consortium name="US DOE Joint Genome Institute"/>
            <person name="Lucas S."/>
            <person name="Copeland A."/>
            <person name="Lapidus A."/>
            <person name="Cheng J.-F."/>
            <person name="Bruce D."/>
            <person name="Goodwin L."/>
            <person name="Pitluck S."/>
            <person name="Chertkov O."/>
            <person name="Detter J.C."/>
            <person name="Han C."/>
            <person name="Tapia R."/>
            <person name="Land M."/>
            <person name="Hauser L."/>
            <person name="Jeffries C."/>
            <person name="Kyrpides N."/>
            <person name="Ivanova N."/>
            <person name="Mikhailova N."/>
            <person name="Beauchemin N."/>
            <person name="Sen A."/>
            <person name="Sur S.A."/>
            <person name="Gtari M."/>
            <person name="Wall L."/>
            <person name="Tisa L."/>
            <person name="Woyke T."/>
        </authorList>
    </citation>
    <scope>NUCLEOTIDE SEQUENCE [LARGE SCALE GENOMIC DNA]</scope>
    <source>
        <strain evidence="15">DSM 45817 / CECT 9037 / EuI1c</strain>
    </source>
</reference>
<evidence type="ECO:0000256" key="1">
    <source>
        <dbReference type="ARBA" id="ARBA00001946"/>
    </source>
</evidence>
<dbReference type="STRING" id="298654.FraEuI1c_1878"/>
<dbReference type="InterPro" id="IPR018129">
    <property type="entry name" value="PEP_COase_Lys_AS"/>
</dbReference>
<comment type="similarity">
    <text evidence="3 10">Belongs to the PEPCase type 1 family.</text>
</comment>
<dbReference type="eggNOG" id="COG2352">
    <property type="taxonomic scope" value="Bacteria"/>
</dbReference>
<feature type="region of interest" description="Disordered" evidence="13">
    <location>
        <begin position="1"/>
        <end position="42"/>
    </location>
</feature>
<dbReference type="PRINTS" id="PR00150">
    <property type="entry name" value="PEPCARBXLASE"/>
</dbReference>
<accession>E3JCU0</accession>
<dbReference type="SUPFAM" id="SSF51621">
    <property type="entry name" value="Phosphoenolpyruvate/pyruvate domain"/>
    <property type="match status" value="1"/>
</dbReference>
<dbReference type="HOGENOM" id="CLU_006557_2_0_11"/>
<dbReference type="HAMAP" id="MF_00595">
    <property type="entry name" value="PEPcase_type1"/>
    <property type="match status" value="1"/>
</dbReference>
<dbReference type="InterPro" id="IPR033129">
    <property type="entry name" value="PEPCASE_His_AS"/>
</dbReference>
<dbReference type="GO" id="GO:0005829">
    <property type="term" value="C:cytosol"/>
    <property type="evidence" value="ECO:0007669"/>
    <property type="project" value="TreeGrafter"/>
</dbReference>
<feature type="active site" evidence="10 12">
    <location>
        <position position="624"/>
    </location>
</feature>
<dbReference type="PANTHER" id="PTHR30523">
    <property type="entry name" value="PHOSPHOENOLPYRUVATE CARBOXYLASE"/>
    <property type="match status" value="1"/>
</dbReference>
<evidence type="ECO:0000256" key="12">
    <source>
        <dbReference type="PROSITE-ProRule" id="PRU10112"/>
    </source>
</evidence>
<feature type="compositionally biased region" description="Basic and acidic residues" evidence="13">
    <location>
        <begin position="1"/>
        <end position="10"/>
    </location>
</feature>
<comment type="cofactor">
    <cofactor evidence="1 10">
        <name>Mg(2+)</name>
        <dbReference type="ChEBI" id="CHEBI:18420"/>
    </cofactor>
</comment>
<dbReference type="AlphaFoldDB" id="E3JCU0"/>
<keyword evidence="14" id="KW-0670">Pyruvate</keyword>
<comment type="subunit">
    <text evidence="10">Homotetramer.</text>
</comment>
<evidence type="ECO:0000256" key="7">
    <source>
        <dbReference type="ARBA" id="ARBA00023239"/>
    </source>
</evidence>